<sequence>MPLTLKQIENASPKTKPYKLSDGGGLCLLVSVTGAKLWRWRYCFDGKEKMMAFGEYPALGLKDVRELHFEARRILISGSDPMAKRKAEAQDKQKAIRDEQRESEKSFEKIARCWWDWWAIGKSPRHAETVMNRLEADVFPAIGHLSADDIQPGQVRNIITAIEARGASDVAKRAHQTIGQIFRFAIARDLATRNPAGDFKPRDVLAAVESENFARVDETDLPELLVKMDNYEGDALTRLGLKLMAYCFPRTSELIETPWTEIDLVRARWEIPRERMKMKTPHIIPLSRQAVDVLKALKLLAGRSRLVFPGANDKTIPMSNNTLLYALYRLGYKGRMTGHGFRGLASTILNENDFDEEHVDLQLAHMKRNKVSAAYNHAKYLKQRTAMMQWWADYLDTQLEKGNAATLNH</sequence>
<proteinExistence type="inferred from homology"/>
<evidence type="ECO:0000256" key="5">
    <source>
        <dbReference type="PROSITE-ProRule" id="PRU01248"/>
    </source>
</evidence>
<dbReference type="Gene3D" id="1.10.443.10">
    <property type="entry name" value="Intergrase catalytic core"/>
    <property type="match status" value="1"/>
</dbReference>
<feature type="region of interest" description="Disordered" evidence="6">
    <location>
        <begin position="82"/>
        <end position="101"/>
    </location>
</feature>
<evidence type="ECO:0000259" key="7">
    <source>
        <dbReference type="PROSITE" id="PS51898"/>
    </source>
</evidence>
<dbReference type="InterPro" id="IPR002104">
    <property type="entry name" value="Integrase_catalytic"/>
</dbReference>
<keyword evidence="4" id="KW-0233">DNA recombination</keyword>
<keyword evidence="3 5" id="KW-0238">DNA-binding</keyword>
<comment type="caution">
    <text evidence="9">The sequence shown here is derived from an EMBL/GenBank/DDBJ whole genome shotgun (WGS) entry which is preliminary data.</text>
</comment>
<dbReference type="InterPro" id="IPR044068">
    <property type="entry name" value="CB"/>
</dbReference>
<evidence type="ECO:0000256" key="4">
    <source>
        <dbReference type="ARBA" id="ARBA00023172"/>
    </source>
</evidence>
<dbReference type="PANTHER" id="PTHR30629:SF2">
    <property type="entry name" value="PROPHAGE INTEGRASE INTS-RELATED"/>
    <property type="match status" value="1"/>
</dbReference>
<dbReference type="Proteomes" id="UP001596391">
    <property type="component" value="Unassembled WGS sequence"/>
</dbReference>
<dbReference type="Gene3D" id="1.10.150.130">
    <property type="match status" value="1"/>
</dbReference>
<dbReference type="Gene3D" id="3.30.160.390">
    <property type="entry name" value="Integrase, DNA-binding domain"/>
    <property type="match status" value="1"/>
</dbReference>
<dbReference type="Pfam" id="PF22022">
    <property type="entry name" value="Phage_int_M"/>
    <property type="match status" value="1"/>
</dbReference>
<dbReference type="InterPro" id="IPR053876">
    <property type="entry name" value="Phage_int_M"/>
</dbReference>
<dbReference type="InterPro" id="IPR013762">
    <property type="entry name" value="Integrase-like_cat_sf"/>
</dbReference>
<name>A0ABW1ZFV3_9BACT</name>
<dbReference type="Pfam" id="PF00589">
    <property type="entry name" value="Phage_integrase"/>
    <property type="match status" value="1"/>
</dbReference>
<dbReference type="InterPro" id="IPR010998">
    <property type="entry name" value="Integrase_recombinase_N"/>
</dbReference>
<dbReference type="CDD" id="cd00801">
    <property type="entry name" value="INT_P4_C"/>
    <property type="match status" value="1"/>
</dbReference>
<dbReference type="PANTHER" id="PTHR30629">
    <property type="entry name" value="PROPHAGE INTEGRASE"/>
    <property type="match status" value="1"/>
</dbReference>
<protein>
    <submittedName>
        <fullName evidence="9">Tyrosine-type recombinase/integrase</fullName>
    </submittedName>
</protein>
<dbReference type="InterPro" id="IPR025166">
    <property type="entry name" value="Integrase_DNA_bind_dom"/>
</dbReference>
<evidence type="ECO:0000256" key="2">
    <source>
        <dbReference type="ARBA" id="ARBA00022908"/>
    </source>
</evidence>
<feature type="domain" description="Tyr recombinase" evidence="7">
    <location>
        <begin position="211"/>
        <end position="388"/>
    </location>
</feature>
<dbReference type="InterPro" id="IPR038488">
    <property type="entry name" value="Integrase_DNA-bd_sf"/>
</dbReference>
<dbReference type="SUPFAM" id="SSF56349">
    <property type="entry name" value="DNA breaking-rejoining enzymes"/>
    <property type="match status" value="1"/>
</dbReference>
<dbReference type="PROSITE" id="PS51900">
    <property type="entry name" value="CB"/>
    <property type="match status" value="1"/>
</dbReference>
<evidence type="ECO:0000259" key="8">
    <source>
        <dbReference type="PROSITE" id="PS51900"/>
    </source>
</evidence>
<feature type="domain" description="Core-binding (CB)" evidence="8">
    <location>
        <begin position="105"/>
        <end position="186"/>
    </location>
</feature>
<keyword evidence="2" id="KW-0229">DNA integration</keyword>
<organism evidence="9 10">
    <name type="scientific">Granulicella cerasi</name>
    <dbReference type="NCBI Taxonomy" id="741063"/>
    <lineage>
        <taxon>Bacteria</taxon>
        <taxon>Pseudomonadati</taxon>
        <taxon>Acidobacteriota</taxon>
        <taxon>Terriglobia</taxon>
        <taxon>Terriglobales</taxon>
        <taxon>Acidobacteriaceae</taxon>
        <taxon>Granulicella</taxon>
    </lineage>
</organism>
<evidence type="ECO:0000256" key="3">
    <source>
        <dbReference type="ARBA" id="ARBA00023125"/>
    </source>
</evidence>
<keyword evidence="10" id="KW-1185">Reference proteome</keyword>
<dbReference type="EMBL" id="JBHSWI010000001">
    <property type="protein sequence ID" value="MFC6647063.1"/>
    <property type="molecule type" value="Genomic_DNA"/>
</dbReference>
<dbReference type="InterPro" id="IPR050808">
    <property type="entry name" value="Phage_Integrase"/>
</dbReference>
<dbReference type="InterPro" id="IPR011010">
    <property type="entry name" value="DNA_brk_join_enz"/>
</dbReference>
<accession>A0ABW1ZFV3</accession>
<gene>
    <name evidence="9" type="ORF">ACFQBQ_16075</name>
</gene>
<evidence type="ECO:0000313" key="9">
    <source>
        <dbReference type="EMBL" id="MFC6647063.1"/>
    </source>
</evidence>
<evidence type="ECO:0000256" key="6">
    <source>
        <dbReference type="SAM" id="MobiDB-lite"/>
    </source>
</evidence>
<comment type="similarity">
    <text evidence="1">Belongs to the 'phage' integrase family.</text>
</comment>
<dbReference type="RefSeq" id="WP_263371005.1">
    <property type="nucleotide sequence ID" value="NZ_JAGSYD010000002.1"/>
</dbReference>
<dbReference type="Pfam" id="PF13356">
    <property type="entry name" value="Arm-DNA-bind_3"/>
    <property type="match status" value="1"/>
</dbReference>
<dbReference type="PROSITE" id="PS51898">
    <property type="entry name" value="TYR_RECOMBINASE"/>
    <property type="match status" value="1"/>
</dbReference>
<reference evidence="10" key="1">
    <citation type="journal article" date="2019" name="Int. J. Syst. Evol. Microbiol.">
        <title>The Global Catalogue of Microorganisms (GCM) 10K type strain sequencing project: providing services to taxonomists for standard genome sequencing and annotation.</title>
        <authorList>
            <consortium name="The Broad Institute Genomics Platform"/>
            <consortium name="The Broad Institute Genome Sequencing Center for Infectious Disease"/>
            <person name="Wu L."/>
            <person name="Ma J."/>
        </authorList>
    </citation>
    <scope>NUCLEOTIDE SEQUENCE [LARGE SCALE GENOMIC DNA]</scope>
    <source>
        <strain evidence="10">CGMCC 1.16026</strain>
    </source>
</reference>
<evidence type="ECO:0000256" key="1">
    <source>
        <dbReference type="ARBA" id="ARBA00008857"/>
    </source>
</evidence>
<evidence type="ECO:0000313" key="10">
    <source>
        <dbReference type="Proteomes" id="UP001596391"/>
    </source>
</evidence>